<organism evidence="2 3">
    <name type="scientific">Nonomuraea pusilla</name>
    <dbReference type="NCBI Taxonomy" id="46177"/>
    <lineage>
        <taxon>Bacteria</taxon>
        <taxon>Bacillati</taxon>
        <taxon>Actinomycetota</taxon>
        <taxon>Actinomycetes</taxon>
        <taxon>Streptosporangiales</taxon>
        <taxon>Streptosporangiaceae</taxon>
        <taxon>Nonomuraea</taxon>
    </lineage>
</organism>
<feature type="domain" description="Aminoglycoside phosphotransferase" evidence="1">
    <location>
        <begin position="55"/>
        <end position="266"/>
    </location>
</feature>
<protein>
    <submittedName>
        <fullName evidence="2">Phosphotransferase enzyme family protein</fullName>
    </submittedName>
</protein>
<dbReference type="GO" id="GO:0016740">
    <property type="term" value="F:transferase activity"/>
    <property type="evidence" value="ECO:0007669"/>
    <property type="project" value="UniProtKB-KW"/>
</dbReference>
<evidence type="ECO:0000259" key="1">
    <source>
        <dbReference type="Pfam" id="PF01636"/>
    </source>
</evidence>
<dbReference type="STRING" id="46177.SAMN05660976_00182"/>
<dbReference type="RefSeq" id="WP_201784754.1">
    <property type="nucleotide sequence ID" value="NZ_BBZG01000005.1"/>
</dbReference>
<name>A0A1H7FUX6_9ACTN</name>
<accession>A0A1H7FUX6</accession>
<evidence type="ECO:0000313" key="3">
    <source>
        <dbReference type="Proteomes" id="UP000198953"/>
    </source>
</evidence>
<dbReference type="Proteomes" id="UP000198953">
    <property type="component" value="Unassembled WGS sequence"/>
</dbReference>
<dbReference type="Gene3D" id="3.90.1200.10">
    <property type="match status" value="1"/>
</dbReference>
<dbReference type="AlphaFoldDB" id="A0A1H7FUX6"/>
<dbReference type="SUPFAM" id="SSF56112">
    <property type="entry name" value="Protein kinase-like (PK-like)"/>
    <property type="match status" value="1"/>
</dbReference>
<gene>
    <name evidence="2" type="ORF">SAMN05660976_00182</name>
</gene>
<dbReference type="InterPro" id="IPR002575">
    <property type="entry name" value="Aminoglycoside_PTrfase"/>
</dbReference>
<keyword evidence="2" id="KW-0808">Transferase</keyword>
<reference evidence="2 3" key="1">
    <citation type="submission" date="2016-10" db="EMBL/GenBank/DDBJ databases">
        <authorList>
            <person name="de Groot N.N."/>
        </authorList>
    </citation>
    <scope>NUCLEOTIDE SEQUENCE [LARGE SCALE GENOMIC DNA]</scope>
    <source>
        <strain evidence="2 3">DSM 43357</strain>
    </source>
</reference>
<sequence length="378" mass="42080">MTALTDGENYTAKGWMAPIDLDRVPDVEAFLDRLGHGRFDRSTLVAPIGRNEVWAGRTESGRKVFVKRLVGGDDVTPRLRRVLAFERFRAARPELADRLRTPGFLGADEAAGLVAFDFMDEARNGAESMIEETFGDELARRVGEAIGHLHDAAPRAGEELDDGRFPLPDLRLLRGLPLEMWHHLSYGELESWSILHGDAELARGIVALCEREDAAPKVPVHGDFRVDQILLPDDGGFQITDWEDFRLGDPARDVGAFAGEWLFRSILDIVSARGDEMVFEAAEFTHEMVLRRGAEKIERLRPRIHAFWQGYRAVREGLDEDFAVRATAFAGWHMMDRLLASGARSARLTGIQRAAAGIGRTALLAPARFTIALGLEDE</sequence>
<dbReference type="Pfam" id="PF01636">
    <property type="entry name" value="APH"/>
    <property type="match status" value="1"/>
</dbReference>
<evidence type="ECO:0000313" key="2">
    <source>
        <dbReference type="EMBL" id="SEK29047.1"/>
    </source>
</evidence>
<proteinExistence type="predicted"/>
<dbReference type="InterPro" id="IPR011009">
    <property type="entry name" value="Kinase-like_dom_sf"/>
</dbReference>
<dbReference type="EMBL" id="FOBF01000001">
    <property type="protein sequence ID" value="SEK29047.1"/>
    <property type="molecule type" value="Genomic_DNA"/>
</dbReference>
<keyword evidence="3" id="KW-1185">Reference proteome</keyword>
<dbReference type="NCBIfam" id="NF038156">
    <property type="entry name" value="lant_syn_V_LxmK"/>
    <property type="match status" value="1"/>
</dbReference>